<evidence type="ECO:0000313" key="7">
    <source>
        <dbReference type="EMBL" id="MFD1125075.1"/>
    </source>
</evidence>
<dbReference type="EC" id="1.3.1.76" evidence="2"/>
<dbReference type="Gene3D" id="3.40.50.720">
    <property type="entry name" value="NAD(P)-binding Rossmann-like Domain"/>
    <property type="match status" value="1"/>
</dbReference>
<comment type="pathway">
    <text evidence="1">Porphyrin-containing compound metabolism; siroheme biosynthesis; sirohydrochlorin from precorrin-2: step 1/1.</text>
</comment>
<dbReference type="InterPro" id="IPR028161">
    <property type="entry name" value="Met8-like"/>
</dbReference>
<dbReference type="Proteomes" id="UP001597156">
    <property type="component" value="Unassembled WGS sequence"/>
</dbReference>
<dbReference type="NCBIfam" id="TIGR01470">
    <property type="entry name" value="cysG_Nterm"/>
    <property type="match status" value="1"/>
</dbReference>
<dbReference type="PANTHER" id="PTHR35330:SF1">
    <property type="entry name" value="SIROHEME BIOSYNTHESIS PROTEIN MET8"/>
    <property type="match status" value="1"/>
</dbReference>
<keyword evidence="8" id="KW-1185">Reference proteome</keyword>
<evidence type="ECO:0000313" key="8">
    <source>
        <dbReference type="Proteomes" id="UP001597156"/>
    </source>
</evidence>
<dbReference type="SUPFAM" id="SSF51735">
    <property type="entry name" value="NAD(P)-binding Rossmann-fold domains"/>
    <property type="match status" value="1"/>
</dbReference>
<comment type="catalytic activity">
    <reaction evidence="6">
        <text>precorrin-2 + NAD(+) = sirohydrochlorin + NADH + 2 H(+)</text>
        <dbReference type="Rhea" id="RHEA:15613"/>
        <dbReference type="ChEBI" id="CHEBI:15378"/>
        <dbReference type="ChEBI" id="CHEBI:57540"/>
        <dbReference type="ChEBI" id="CHEBI:57945"/>
        <dbReference type="ChEBI" id="CHEBI:58351"/>
        <dbReference type="ChEBI" id="CHEBI:58827"/>
        <dbReference type="EC" id="1.3.1.76"/>
    </reaction>
</comment>
<evidence type="ECO:0000256" key="3">
    <source>
        <dbReference type="ARBA" id="ARBA00023002"/>
    </source>
</evidence>
<gene>
    <name evidence="7" type="ORF">ACFQ22_06880</name>
</gene>
<evidence type="ECO:0000256" key="2">
    <source>
        <dbReference type="ARBA" id="ARBA00012400"/>
    </source>
</evidence>
<reference evidence="8" key="1">
    <citation type="journal article" date="2019" name="Int. J. Syst. Evol. Microbiol.">
        <title>The Global Catalogue of Microorganisms (GCM) 10K type strain sequencing project: providing services to taxonomists for standard genome sequencing and annotation.</title>
        <authorList>
            <consortium name="The Broad Institute Genomics Platform"/>
            <consortium name="The Broad Institute Genome Sequencing Center for Infectious Disease"/>
            <person name="Wu L."/>
            <person name="Ma J."/>
        </authorList>
    </citation>
    <scope>NUCLEOTIDE SEQUENCE [LARGE SCALE GENOMIC DNA]</scope>
    <source>
        <strain evidence="8">CCUG 71848</strain>
    </source>
</reference>
<evidence type="ECO:0000256" key="5">
    <source>
        <dbReference type="ARBA" id="ARBA00023244"/>
    </source>
</evidence>
<proteinExistence type="predicted"/>
<evidence type="ECO:0000256" key="6">
    <source>
        <dbReference type="ARBA" id="ARBA00047561"/>
    </source>
</evidence>
<dbReference type="PANTHER" id="PTHR35330">
    <property type="entry name" value="SIROHEME BIOSYNTHESIS PROTEIN MET8"/>
    <property type="match status" value="1"/>
</dbReference>
<keyword evidence="3" id="KW-0560">Oxidoreductase</keyword>
<evidence type="ECO:0000256" key="1">
    <source>
        <dbReference type="ARBA" id="ARBA00005010"/>
    </source>
</evidence>
<organism evidence="7 8">
    <name type="scientific">Lentilactobacillus raoultii</name>
    <dbReference type="NCBI Taxonomy" id="1987503"/>
    <lineage>
        <taxon>Bacteria</taxon>
        <taxon>Bacillati</taxon>
        <taxon>Bacillota</taxon>
        <taxon>Bacilli</taxon>
        <taxon>Lactobacillales</taxon>
        <taxon>Lactobacillaceae</taxon>
        <taxon>Lentilactobacillus</taxon>
    </lineage>
</organism>
<dbReference type="InterPro" id="IPR036291">
    <property type="entry name" value="NAD(P)-bd_dom_sf"/>
</dbReference>
<comment type="caution">
    <text evidence="7">The sequence shown here is derived from an EMBL/GenBank/DDBJ whole genome shotgun (WGS) entry which is preliminary data.</text>
</comment>
<dbReference type="RefSeq" id="WP_225419059.1">
    <property type="nucleotide sequence ID" value="NZ_JBHTLH010000019.1"/>
</dbReference>
<dbReference type="InterPro" id="IPR006367">
    <property type="entry name" value="Sirohaem_synthase_N"/>
</dbReference>
<keyword evidence="5" id="KW-0627">Porphyrin biosynthesis</keyword>
<evidence type="ECO:0000256" key="4">
    <source>
        <dbReference type="ARBA" id="ARBA00023027"/>
    </source>
</evidence>
<protein>
    <recommendedName>
        <fullName evidence="2">precorrin-2 dehydrogenase</fullName>
        <ecNumber evidence="2">1.3.1.76</ecNumber>
    </recommendedName>
</protein>
<name>A0ABW3PLC9_9LACO</name>
<keyword evidence="4" id="KW-0520">NAD</keyword>
<accession>A0ABW3PLC9</accession>
<sequence length="153" mass="17377">MSDPYPINLNLTDKPVVVIGGGRVAARKIRSLLAAGAKVTVISPTLSAQIKPRSVTWLQRPYRSGDIAKFGLIIACTSDEAVNHQIVMEANAFQWVNNTSEKEQSDFFNVAKIENHQYLITVSSKGRFPKMTKFIKRQLVIWLREKKWFREES</sequence>
<dbReference type="Pfam" id="PF13241">
    <property type="entry name" value="NAD_binding_7"/>
    <property type="match status" value="1"/>
</dbReference>
<dbReference type="EMBL" id="JBHTLH010000019">
    <property type="protein sequence ID" value="MFD1125075.1"/>
    <property type="molecule type" value="Genomic_DNA"/>
</dbReference>